<proteinExistence type="predicted"/>
<evidence type="ECO:0000313" key="1">
    <source>
        <dbReference type="EMBL" id="SPP29021.1"/>
    </source>
</evidence>
<protein>
    <submittedName>
        <fullName evidence="1">Uncharacterized protein</fullName>
    </submittedName>
</protein>
<reference evidence="2" key="1">
    <citation type="submission" date="2018-04" db="EMBL/GenBank/DDBJ databases">
        <authorList>
            <person name="Illikoud N."/>
        </authorList>
    </citation>
    <scope>NUCLEOTIDE SEQUENCE [LARGE SCALE GENOMIC DNA]</scope>
</reference>
<dbReference type="AlphaFoldDB" id="A0A2X0SAX4"/>
<evidence type="ECO:0000313" key="2">
    <source>
        <dbReference type="Proteomes" id="UP000270190"/>
    </source>
</evidence>
<dbReference type="EMBL" id="OUNC01000034">
    <property type="protein sequence ID" value="SPP29021.1"/>
    <property type="molecule type" value="Genomic_DNA"/>
</dbReference>
<accession>A0A2X0SAX4</accession>
<name>A0A2X0SAX4_BROTH</name>
<organism evidence="1 2">
    <name type="scientific">Brochothrix thermosphacta</name>
    <name type="common">Microbacterium thermosphactum</name>
    <dbReference type="NCBI Taxonomy" id="2756"/>
    <lineage>
        <taxon>Bacteria</taxon>
        <taxon>Bacillati</taxon>
        <taxon>Bacillota</taxon>
        <taxon>Bacilli</taxon>
        <taxon>Bacillales</taxon>
        <taxon>Listeriaceae</taxon>
        <taxon>Brochothrix</taxon>
    </lineage>
</organism>
<dbReference type="Proteomes" id="UP000270190">
    <property type="component" value="Unassembled WGS sequence"/>
</dbReference>
<gene>
    <name evidence="1" type="ORF">BTBSAS_40045</name>
</gene>
<sequence>MMKMEAFYEFEKKYFSNDNASNDGTATDFNTTSECIRI</sequence>